<dbReference type="SUPFAM" id="SSF48452">
    <property type="entry name" value="TPR-like"/>
    <property type="match status" value="1"/>
</dbReference>
<evidence type="ECO:0000256" key="1">
    <source>
        <dbReference type="ARBA" id="ARBA00006643"/>
    </source>
</evidence>
<dbReference type="Pfam" id="PF01535">
    <property type="entry name" value="PPR"/>
    <property type="match status" value="3"/>
</dbReference>
<dbReference type="FunFam" id="1.25.40.10:FF:000285">
    <property type="entry name" value="Pentatricopeptide repeat-containing protein, chloroplastic"/>
    <property type="match status" value="1"/>
</dbReference>
<keyword evidence="6" id="KW-1185">Reference proteome</keyword>
<gene>
    <name evidence="5" type="ORF">PRUPE_6G204100</name>
</gene>
<dbReference type="NCBIfam" id="TIGR00756">
    <property type="entry name" value="PPR"/>
    <property type="match status" value="4"/>
</dbReference>
<evidence type="ECO:0000313" key="5">
    <source>
        <dbReference type="EMBL" id="ONI02526.1"/>
    </source>
</evidence>
<evidence type="ECO:0000259" key="4">
    <source>
        <dbReference type="Pfam" id="PF14432"/>
    </source>
</evidence>
<protein>
    <recommendedName>
        <fullName evidence="4">DYW domain-containing protein</fullName>
    </recommendedName>
</protein>
<sequence length="711" mass="79716">MTVRRRSQLNHLKYLTSTAQSCFDASFKNTRLTEASQFYSSLVQQCLHTRSLLDVGIVQTHMIKFGYIHLHIGNKLIDASLKCGSISYARKLFDELPNRHIVMWNSMISSYISHKKSKEGIGLYERMVLDGVYPDEYTFSCVFKAFSNLGLINEGRRAHGLSVVLGLEVSNVFVGSALVDMYAKFGRMKDARLVSNRVVDKDVVLFTALIVGYSQQGDNGEALEVFGSMINQGIKANAYTFASILITCGNLEDLTNGKLVHGLVIKSGYEPAVASQTSLLTMYARCGLIDDSLRIFKRFPNPNHVTWTSLIVGLVRNGREELALKKFRKMICKSIVPNSFTLSSALQACSNLAMIDEGRQIHAMVTKFGLDRDVYAGAALVNLYGKCGSTEMARSVFDALIDIDVVSMNSMIYSYAQNGFGHEALELFNSMKELGLEPNEVTILSVLLACNNSGLVHEGCQIFATITNNQTIELTRDHYACMVDLLGRSGRLEEAEALVKQVRNPDVVLWRTLLSACKLHGEVEMAERAVNKVLELAPGDEGSHILLTNVYASTGNWSQVIGIKSTMRDLKFKKNPAMSWVDVDREVHTFMAGDLSHRRSREINETLEKLIEKVKLLGYVPDTRFVLQDLDEELKKRSLYYHSEKLAISFALLVSSNKNTIIRIFKNLRVCGDCHSWIKFVTKVSSREIIARDAKRFHHFKDGLCSCGDYW</sequence>
<feature type="repeat" description="PPR" evidence="3">
    <location>
        <begin position="202"/>
        <end position="236"/>
    </location>
</feature>
<evidence type="ECO:0000313" key="6">
    <source>
        <dbReference type="Proteomes" id="UP000006882"/>
    </source>
</evidence>
<dbReference type="PANTHER" id="PTHR47926">
    <property type="entry name" value="PENTATRICOPEPTIDE REPEAT-CONTAINING PROTEIN"/>
    <property type="match status" value="1"/>
</dbReference>
<dbReference type="InterPro" id="IPR011990">
    <property type="entry name" value="TPR-like_helical_dom_sf"/>
</dbReference>
<dbReference type="Gene3D" id="1.25.40.10">
    <property type="entry name" value="Tetratricopeptide repeat domain"/>
    <property type="match status" value="5"/>
</dbReference>
<dbReference type="SMR" id="A0A251NT90"/>
<comment type="similarity">
    <text evidence="1">Belongs to the PPR family. PCMP-H subfamily.</text>
</comment>
<proteinExistence type="inferred from homology"/>
<organism evidence="5 6">
    <name type="scientific">Prunus persica</name>
    <name type="common">Peach</name>
    <name type="synonym">Amygdalus persica</name>
    <dbReference type="NCBI Taxonomy" id="3760"/>
    <lineage>
        <taxon>Eukaryota</taxon>
        <taxon>Viridiplantae</taxon>
        <taxon>Streptophyta</taxon>
        <taxon>Embryophyta</taxon>
        <taxon>Tracheophyta</taxon>
        <taxon>Spermatophyta</taxon>
        <taxon>Magnoliopsida</taxon>
        <taxon>eudicotyledons</taxon>
        <taxon>Gunneridae</taxon>
        <taxon>Pentapetalae</taxon>
        <taxon>rosids</taxon>
        <taxon>fabids</taxon>
        <taxon>Rosales</taxon>
        <taxon>Rosaceae</taxon>
        <taxon>Amygdaloideae</taxon>
        <taxon>Amygdaleae</taxon>
        <taxon>Prunus</taxon>
    </lineage>
</organism>
<dbReference type="eggNOG" id="KOG4197">
    <property type="taxonomic scope" value="Eukaryota"/>
</dbReference>
<dbReference type="Gramene" id="ONI02526">
    <property type="protein sequence ID" value="ONI02526"/>
    <property type="gene ID" value="PRUPE_6G204100"/>
</dbReference>
<feature type="repeat" description="PPR" evidence="3">
    <location>
        <begin position="404"/>
        <end position="438"/>
    </location>
</feature>
<dbReference type="EMBL" id="CM007656">
    <property type="protein sequence ID" value="ONI02526.1"/>
    <property type="molecule type" value="Genomic_DNA"/>
</dbReference>
<dbReference type="Pfam" id="PF14432">
    <property type="entry name" value="DYW_deaminase"/>
    <property type="match status" value="1"/>
</dbReference>
<dbReference type="PANTHER" id="PTHR47926:SF342">
    <property type="entry name" value="TETRATRICOPEPTIDE-LIKE HELICAL DOMAIN-CONTAINING PROTEIN-RELATED"/>
    <property type="match status" value="1"/>
</dbReference>
<dbReference type="GO" id="GO:0008270">
    <property type="term" value="F:zinc ion binding"/>
    <property type="evidence" value="ECO:0007669"/>
    <property type="project" value="InterPro"/>
</dbReference>
<feature type="repeat" description="PPR" evidence="3">
    <location>
        <begin position="100"/>
        <end position="134"/>
    </location>
</feature>
<feature type="domain" description="DYW" evidence="4">
    <location>
        <begin position="618"/>
        <end position="711"/>
    </location>
</feature>
<evidence type="ECO:0000256" key="2">
    <source>
        <dbReference type="ARBA" id="ARBA00022737"/>
    </source>
</evidence>
<dbReference type="InterPro" id="IPR032867">
    <property type="entry name" value="DYW_dom"/>
</dbReference>
<dbReference type="FunFam" id="1.25.40.10:FF:001767">
    <property type="entry name" value="Pentatricopeptide repeat-containing protein At5g15340, mitochondrial"/>
    <property type="match status" value="1"/>
</dbReference>
<dbReference type="InterPro" id="IPR002885">
    <property type="entry name" value="PPR_rpt"/>
</dbReference>
<dbReference type="Proteomes" id="UP000006882">
    <property type="component" value="Chromosome G6"/>
</dbReference>
<dbReference type="FunFam" id="1.25.40.10:FF:000351">
    <property type="entry name" value="Pentatricopeptide repeat-containing protein"/>
    <property type="match status" value="1"/>
</dbReference>
<dbReference type="InterPro" id="IPR046849">
    <property type="entry name" value="E2_motif"/>
</dbReference>
<accession>A0A251NT90</accession>
<dbReference type="InterPro" id="IPR046960">
    <property type="entry name" value="PPR_At4g14850-like_plant"/>
</dbReference>
<dbReference type="PROSITE" id="PS51375">
    <property type="entry name" value="PPR"/>
    <property type="match status" value="4"/>
</dbReference>
<dbReference type="Pfam" id="PF20430">
    <property type="entry name" value="Eplus_motif"/>
    <property type="match status" value="1"/>
</dbReference>
<dbReference type="AlphaFoldDB" id="A0A251NT90"/>
<name>A0A251NT90_PRUPE</name>
<keyword evidence="2" id="KW-0677">Repeat</keyword>
<reference evidence="5 6" key="1">
    <citation type="journal article" date="2013" name="Nat. Genet.">
        <title>The high-quality draft genome of peach (Prunus persica) identifies unique patterns of genetic diversity, domestication and genome evolution.</title>
        <authorList>
            <consortium name="International Peach Genome Initiative"/>
            <person name="Verde I."/>
            <person name="Abbott A.G."/>
            <person name="Scalabrin S."/>
            <person name="Jung S."/>
            <person name="Shu S."/>
            <person name="Marroni F."/>
            <person name="Zhebentyayeva T."/>
            <person name="Dettori M.T."/>
            <person name="Grimwood J."/>
            <person name="Cattonaro F."/>
            <person name="Zuccolo A."/>
            <person name="Rossini L."/>
            <person name="Jenkins J."/>
            <person name="Vendramin E."/>
            <person name="Meisel L.A."/>
            <person name="Decroocq V."/>
            <person name="Sosinski B."/>
            <person name="Prochnik S."/>
            <person name="Mitros T."/>
            <person name="Policriti A."/>
            <person name="Cipriani G."/>
            <person name="Dondini L."/>
            <person name="Ficklin S."/>
            <person name="Goodstein D.M."/>
            <person name="Xuan P."/>
            <person name="Del Fabbro C."/>
            <person name="Aramini V."/>
            <person name="Copetti D."/>
            <person name="Gonzalez S."/>
            <person name="Horner D.S."/>
            <person name="Falchi R."/>
            <person name="Lucas S."/>
            <person name="Mica E."/>
            <person name="Maldonado J."/>
            <person name="Lazzari B."/>
            <person name="Bielenberg D."/>
            <person name="Pirona R."/>
            <person name="Miculan M."/>
            <person name="Barakat A."/>
            <person name="Testolin R."/>
            <person name="Stella A."/>
            <person name="Tartarini S."/>
            <person name="Tonutti P."/>
            <person name="Arus P."/>
            <person name="Orellana A."/>
            <person name="Wells C."/>
            <person name="Main D."/>
            <person name="Vizzotto G."/>
            <person name="Silva H."/>
            <person name="Salamini F."/>
            <person name="Schmutz J."/>
            <person name="Morgante M."/>
            <person name="Rokhsar D.S."/>
        </authorList>
    </citation>
    <scope>NUCLEOTIDE SEQUENCE [LARGE SCALE GENOMIC DNA]</scope>
    <source>
        <strain evidence="6">cv. Nemared</strain>
    </source>
</reference>
<dbReference type="GO" id="GO:0003723">
    <property type="term" value="F:RNA binding"/>
    <property type="evidence" value="ECO:0007669"/>
    <property type="project" value="InterPro"/>
</dbReference>
<dbReference type="OrthoDB" id="185373at2759"/>
<dbReference type="Pfam" id="PF20431">
    <property type="entry name" value="E_motif"/>
    <property type="match status" value="1"/>
</dbReference>
<dbReference type="GO" id="GO:0009451">
    <property type="term" value="P:RNA modification"/>
    <property type="evidence" value="ECO:0007669"/>
    <property type="project" value="InterPro"/>
</dbReference>
<feature type="repeat" description="PPR" evidence="3">
    <location>
        <begin position="303"/>
        <end position="337"/>
    </location>
</feature>
<dbReference type="FunFam" id="1.25.40.10:FF:000144">
    <property type="entry name" value="Pentatricopeptide repeat-containing protein, mitochondrial"/>
    <property type="match status" value="1"/>
</dbReference>
<evidence type="ECO:0000256" key="3">
    <source>
        <dbReference type="PROSITE-ProRule" id="PRU00708"/>
    </source>
</evidence>
<dbReference type="InterPro" id="IPR046848">
    <property type="entry name" value="E_motif"/>
</dbReference>
<dbReference type="Pfam" id="PF13041">
    <property type="entry name" value="PPR_2"/>
    <property type="match status" value="4"/>
</dbReference>